<keyword evidence="1" id="KW-0812">Transmembrane</keyword>
<evidence type="ECO:0000256" key="1">
    <source>
        <dbReference type="SAM" id="Phobius"/>
    </source>
</evidence>
<evidence type="ECO:0000313" key="3">
    <source>
        <dbReference type="Proteomes" id="UP000187209"/>
    </source>
</evidence>
<dbReference type="Proteomes" id="UP000187209">
    <property type="component" value="Unassembled WGS sequence"/>
</dbReference>
<gene>
    <name evidence="2" type="ORF">SteCoe_11047</name>
</gene>
<keyword evidence="3" id="KW-1185">Reference proteome</keyword>
<feature type="transmembrane region" description="Helical" evidence="1">
    <location>
        <begin position="5"/>
        <end position="23"/>
    </location>
</feature>
<comment type="caution">
    <text evidence="2">The sequence shown here is derived from an EMBL/GenBank/DDBJ whole genome shotgun (WGS) entry which is preliminary data.</text>
</comment>
<dbReference type="AlphaFoldDB" id="A0A1R2CE40"/>
<organism evidence="2 3">
    <name type="scientific">Stentor coeruleus</name>
    <dbReference type="NCBI Taxonomy" id="5963"/>
    <lineage>
        <taxon>Eukaryota</taxon>
        <taxon>Sar</taxon>
        <taxon>Alveolata</taxon>
        <taxon>Ciliophora</taxon>
        <taxon>Postciliodesmatophora</taxon>
        <taxon>Heterotrichea</taxon>
        <taxon>Heterotrichida</taxon>
        <taxon>Stentoridae</taxon>
        <taxon>Stentor</taxon>
    </lineage>
</organism>
<evidence type="ECO:0000313" key="2">
    <source>
        <dbReference type="EMBL" id="OMJ87278.1"/>
    </source>
</evidence>
<protein>
    <submittedName>
        <fullName evidence="2">Uncharacterized protein</fullName>
    </submittedName>
</protein>
<proteinExistence type="predicted"/>
<accession>A0A1R2CE40</accession>
<sequence length="95" mass="11171">MCRWYFTCSVLSLFYYLWVFYYFPIHRKGSGMILYIGLALAYNNLNTPELVQMCEINDQVSISYIQEWAIHILGLTGLLGLIKYFTKEKLVKVTV</sequence>
<keyword evidence="1" id="KW-1133">Transmembrane helix</keyword>
<reference evidence="2 3" key="1">
    <citation type="submission" date="2016-11" db="EMBL/GenBank/DDBJ databases">
        <title>The macronuclear genome of Stentor coeruleus: a giant cell with tiny introns.</title>
        <authorList>
            <person name="Slabodnick M."/>
            <person name="Ruby J.G."/>
            <person name="Reiff S.B."/>
            <person name="Swart E.C."/>
            <person name="Gosai S."/>
            <person name="Prabakaran S."/>
            <person name="Witkowska E."/>
            <person name="Larue G.E."/>
            <person name="Fisher S."/>
            <person name="Freeman R.M."/>
            <person name="Gunawardena J."/>
            <person name="Chu W."/>
            <person name="Stover N.A."/>
            <person name="Gregory B.D."/>
            <person name="Nowacki M."/>
            <person name="Derisi J."/>
            <person name="Roy S.W."/>
            <person name="Marshall W.F."/>
            <person name="Sood P."/>
        </authorList>
    </citation>
    <scope>NUCLEOTIDE SEQUENCE [LARGE SCALE GENOMIC DNA]</scope>
    <source>
        <strain evidence="2">WM001</strain>
    </source>
</reference>
<name>A0A1R2CE40_9CILI</name>
<feature type="transmembrane region" description="Helical" evidence="1">
    <location>
        <begin position="68"/>
        <end position="86"/>
    </location>
</feature>
<dbReference type="EMBL" id="MPUH01000181">
    <property type="protein sequence ID" value="OMJ87278.1"/>
    <property type="molecule type" value="Genomic_DNA"/>
</dbReference>
<keyword evidence="1" id="KW-0472">Membrane</keyword>